<dbReference type="Proteomes" id="UP000014500">
    <property type="component" value="Unassembled WGS sequence"/>
</dbReference>
<accession>T1IMU9</accession>
<feature type="compositionally biased region" description="Low complexity" evidence="1">
    <location>
        <begin position="217"/>
        <end position="236"/>
    </location>
</feature>
<evidence type="ECO:0000256" key="1">
    <source>
        <dbReference type="SAM" id="MobiDB-lite"/>
    </source>
</evidence>
<feature type="compositionally biased region" description="Low complexity" evidence="1">
    <location>
        <begin position="179"/>
        <end position="193"/>
    </location>
</feature>
<evidence type="ECO:0000313" key="3">
    <source>
        <dbReference type="Proteomes" id="UP000014500"/>
    </source>
</evidence>
<feature type="region of interest" description="Disordered" evidence="1">
    <location>
        <begin position="210"/>
        <end position="237"/>
    </location>
</feature>
<name>T1IMU9_STRMM</name>
<reference evidence="2" key="2">
    <citation type="submission" date="2015-02" db="UniProtKB">
        <authorList>
            <consortium name="EnsemblMetazoa"/>
        </authorList>
    </citation>
    <scope>IDENTIFICATION</scope>
</reference>
<proteinExistence type="predicted"/>
<dbReference type="HOGENOM" id="CLU_526111_0_0_1"/>
<dbReference type="Pfam" id="PF15087">
    <property type="entry name" value="DUF4551"/>
    <property type="match status" value="2"/>
</dbReference>
<dbReference type="AlphaFoldDB" id="T1IMU9"/>
<feature type="region of interest" description="Disordered" evidence="1">
    <location>
        <begin position="179"/>
        <end position="198"/>
    </location>
</feature>
<dbReference type="InterPro" id="IPR027878">
    <property type="entry name" value="DUF4551"/>
</dbReference>
<reference evidence="3" key="1">
    <citation type="submission" date="2011-05" db="EMBL/GenBank/DDBJ databases">
        <authorList>
            <person name="Richards S.R."/>
            <person name="Qu J."/>
            <person name="Jiang H."/>
            <person name="Jhangiani S.N."/>
            <person name="Agravi P."/>
            <person name="Goodspeed R."/>
            <person name="Gross S."/>
            <person name="Mandapat C."/>
            <person name="Jackson L."/>
            <person name="Mathew T."/>
            <person name="Pu L."/>
            <person name="Thornton R."/>
            <person name="Saada N."/>
            <person name="Wilczek-Boney K.B."/>
            <person name="Lee S."/>
            <person name="Kovar C."/>
            <person name="Wu Y."/>
            <person name="Scherer S.E."/>
            <person name="Worley K.C."/>
            <person name="Muzny D.M."/>
            <person name="Gibbs R."/>
        </authorList>
    </citation>
    <scope>NUCLEOTIDE SEQUENCE</scope>
    <source>
        <strain evidence="3">Brora</strain>
    </source>
</reference>
<dbReference type="PANTHER" id="PTHR35354">
    <property type="entry name" value="RGD1561648"/>
    <property type="match status" value="1"/>
</dbReference>
<sequence>MALTYSCEKQLKNCRFEAFLQRILSAAEFGKVEAYSPCVVQSSTEKLVFRHVVLTSDRIYLTEHPPRSIYGITNISDITDINMISEQPSFLDAKPKEICQHVKLTCRSRRLHKKSWKQRKSISEQNLHIAGDMPTPKDIAHHPAIAKSNSESASQDLDLTSGRSSRLSRIFNMQFLQRSPSNSSLSQSPPATSKAANSFFPQSVTPTEIWSRSSSRASNGRISASSMSSSPATSDSMLNNLIDNEEVKMEEINLYILNPNSKFVSNLLLIWDTKLITSTLTLEDDVISNQLPFQKNEKIEKLFKELSEELLENEKNREEEFFHLLQELFSSLKKYHILRMLFWKNPKLVQLLTSCLTHFLLGTNPKEEKLENREDELENKHINDIIEITLTIPKLPTQYLNTTKRMLNDYCEFSSNVWNNLPEAEDQFIPRSFTQLLTILTKEEYYKPNEVILLYKYLSFLKFLMSKSETLKCRIVNDYNEEFRYFVNPGLILTKIINYCPLKRTIQKLIEDVNYFIN</sequence>
<evidence type="ECO:0000313" key="2">
    <source>
        <dbReference type="EnsemblMetazoa" id="SMAR002314-PA"/>
    </source>
</evidence>
<organism evidence="2 3">
    <name type="scientific">Strigamia maritima</name>
    <name type="common">European centipede</name>
    <name type="synonym">Geophilus maritimus</name>
    <dbReference type="NCBI Taxonomy" id="126957"/>
    <lineage>
        <taxon>Eukaryota</taxon>
        <taxon>Metazoa</taxon>
        <taxon>Ecdysozoa</taxon>
        <taxon>Arthropoda</taxon>
        <taxon>Myriapoda</taxon>
        <taxon>Chilopoda</taxon>
        <taxon>Pleurostigmophora</taxon>
        <taxon>Geophilomorpha</taxon>
        <taxon>Linotaeniidae</taxon>
        <taxon>Strigamia</taxon>
    </lineage>
</organism>
<dbReference type="eggNOG" id="ENOG502QVPD">
    <property type="taxonomic scope" value="Eukaryota"/>
</dbReference>
<dbReference type="EnsemblMetazoa" id="SMAR002314-RA">
    <property type="protein sequence ID" value="SMAR002314-PA"/>
    <property type="gene ID" value="SMAR002314"/>
</dbReference>
<dbReference type="PANTHER" id="PTHR35354:SF1">
    <property type="entry name" value="RGD1561648"/>
    <property type="match status" value="1"/>
</dbReference>
<protein>
    <submittedName>
        <fullName evidence="2">Uncharacterized protein</fullName>
    </submittedName>
</protein>
<dbReference type="EMBL" id="JH431094">
    <property type="status" value="NOT_ANNOTATED_CDS"/>
    <property type="molecule type" value="Genomic_DNA"/>
</dbReference>
<keyword evidence="3" id="KW-1185">Reference proteome</keyword>